<dbReference type="InterPro" id="IPR042206">
    <property type="entry name" value="CRISPR-assoc_Cas1_C"/>
</dbReference>
<dbReference type="AlphaFoldDB" id="A0A7K4NLR4"/>
<dbReference type="Gene3D" id="1.20.120.920">
    <property type="entry name" value="CRISPR-associated endonuclease Cas1, C-terminal domain"/>
    <property type="match status" value="1"/>
</dbReference>
<accession>A0A7K4NLR4</accession>
<evidence type="ECO:0000313" key="2">
    <source>
        <dbReference type="Proteomes" id="UP000529843"/>
    </source>
</evidence>
<sequence length="96" mass="11457">MIEPFRPLVEYAVFKFCQRNQMRYPKKREYAHTKDGTVIMETALITRFLEKLERVFQEERPYRIKAGVKKRDGTSVCQEITIAKTYVQELAEYCIS</sequence>
<proteinExistence type="predicted"/>
<comment type="caution">
    <text evidence="1">The sequence shown here is derived from an EMBL/GenBank/DDBJ whole genome shotgun (WGS) entry which is preliminary data.</text>
</comment>
<organism evidence="1 2">
    <name type="scientific">Marine Group I thaumarchaeote</name>
    <dbReference type="NCBI Taxonomy" id="2511932"/>
    <lineage>
        <taxon>Archaea</taxon>
        <taxon>Nitrososphaerota</taxon>
        <taxon>Marine Group I</taxon>
    </lineage>
</organism>
<evidence type="ECO:0000313" key="1">
    <source>
        <dbReference type="EMBL" id="NWK02113.1"/>
    </source>
</evidence>
<reference evidence="1 2" key="1">
    <citation type="journal article" date="2019" name="Environ. Microbiol.">
        <title>Genomics insights into ecotype formation of ammonia-oxidizing archaea in the deep ocean.</title>
        <authorList>
            <person name="Wang Y."/>
            <person name="Huang J.M."/>
            <person name="Cui G.J."/>
            <person name="Nunoura T."/>
            <person name="Takaki Y."/>
            <person name="Li W.L."/>
            <person name="Li J."/>
            <person name="Gao Z.M."/>
            <person name="Takai K."/>
            <person name="Zhang A.Q."/>
            <person name="Stepanauskas R."/>
        </authorList>
    </citation>
    <scope>NUCLEOTIDE SEQUENCE [LARGE SCALE GENOMIC DNA]</scope>
    <source>
        <strain evidence="1 2">N8</strain>
    </source>
</reference>
<gene>
    <name evidence="1" type="ORF">HX804_02235</name>
</gene>
<protein>
    <submittedName>
        <fullName evidence="1">Uncharacterized protein</fullName>
    </submittedName>
</protein>
<dbReference type="EMBL" id="JACAST010000012">
    <property type="protein sequence ID" value="NWK02113.1"/>
    <property type="molecule type" value="Genomic_DNA"/>
</dbReference>
<dbReference type="Proteomes" id="UP000529843">
    <property type="component" value="Unassembled WGS sequence"/>
</dbReference>
<name>A0A7K4NLR4_9ARCH</name>